<keyword evidence="2" id="KW-1185">Reference proteome</keyword>
<gene>
    <name evidence="1" type="ORF">HZS54_04820</name>
</gene>
<dbReference type="Proteomes" id="UP000509346">
    <property type="component" value="Chromosome"/>
</dbReference>
<dbReference type="EMBL" id="CP058909">
    <property type="protein sequence ID" value="QLH80999.1"/>
    <property type="molecule type" value="Genomic_DNA"/>
</dbReference>
<protein>
    <submittedName>
        <fullName evidence="1">Uncharacterized protein</fullName>
    </submittedName>
</protein>
<evidence type="ECO:0000313" key="1">
    <source>
        <dbReference type="EMBL" id="QLH80999.1"/>
    </source>
</evidence>
<proteinExistence type="predicted"/>
<evidence type="ECO:0000313" key="2">
    <source>
        <dbReference type="Proteomes" id="UP000509346"/>
    </source>
</evidence>
<dbReference type="GeneID" id="56081887"/>
<organism evidence="1 2">
    <name type="scientific">Halosimplex pelagicum</name>
    <dbReference type="NCBI Taxonomy" id="869886"/>
    <lineage>
        <taxon>Archaea</taxon>
        <taxon>Methanobacteriati</taxon>
        <taxon>Methanobacteriota</taxon>
        <taxon>Stenosarchaea group</taxon>
        <taxon>Halobacteria</taxon>
        <taxon>Halobacteriales</taxon>
        <taxon>Haloarculaceae</taxon>
        <taxon>Halosimplex</taxon>
    </lineage>
</organism>
<dbReference type="AlphaFoldDB" id="A0A7D5PE26"/>
<accession>A0A7D5PE26</accession>
<dbReference type="RefSeq" id="WP_179920812.1">
    <property type="nucleotide sequence ID" value="NZ_CP058909.1"/>
</dbReference>
<reference evidence="1 2" key="1">
    <citation type="submission" date="2020-07" db="EMBL/GenBank/DDBJ databases">
        <title>Halosimplex litoreum sp. nov. and Halosimplex rubrum sp. nov., isolated from different salt environments.</title>
        <authorList>
            <person name="Cui H."/>
        </authorList>
    </citation>
    <scope>NUCLEOTIDE SEQUENCE [LARGE SCALE GENOMIC DNA]</scope>
    <source>
        <strain evidence="1 2">R2</strain>
    </source>
</reference>
<sequence length="79" mass="8723">MASDEQPGLAAEMLAEAETAGVDVAEAYRITTVVPYTEQDPEINTYVKPPQDLDDFFQSYNQTGEIVVDIRPREDDDAG</sequence>
<name>A0A7D5PE26_9EURY</name>
<dbReference type="KEGG" id="hpel:HZS54_04820"/>